<dbReference type="InterPro" id="IPR036937">
    <property type="entry name" value="Adhesion_dom_fimbrial_sf"/>
</dbReference>
<evidence type="ECO:0000256" key="1">
    <source>
        <dbReference type="SAM" id="SignalP"/>
    </source>
</evidence>
<keyword evidence="1" id="KW-0732">Signal</keyword>
<evidence type="ECO:0000313" key="3">
    <source>
        <dbReference type="Proteomes" id="UP000251576"/>
    </source>
</evidence>
<feature type="signal peptide" evidence="1">
    <location>
        <begin position="1"/>
        <end position="22"/>
    </location>
</feature>
<accession>A0A330GBQ6</accession>
<gene>
    <name evidence="2" type="ORF">DP202_24945</name>
</gene>
<dbReference type="Proteomes" id="UP000251576">
    <property type="component" value="Unassembled WGS sequence"/>
</dbReference>
<evidence type="ECO:0000313" key="2">
    <source>
        <dbReference type="EMBL" id="RAZ62018.1"/>
    </source>
</evidence>
<evidence type="ECO:0008006" key="4">
    <source>
        <dbReference type="Google" id="ProtNLM"/>
    </source>
</evidence>
<dbReference type="Gene3D" id="2.60.40.1090">
    <property type="entry name" value="Fimbrial-type adhesion domain"/>
    <property type="match status" value="1"/>
</dbReference>
<feature type="chain" id="PRO_5016324549" description="Adhesin" evidence="1">
    <location>
        <begin position="23"/>
        <end position="303"/>
    </location>
</feature>
<dbReference type="RefSeq" id="WP_112781978.1">
    <property type="nucleotide sequence ID" value="NZ_CABMNQ010000069.1"/>
</dbReference>
<reference evidence="2 3" key="1">
    <citation type="submission" date="2018-06" db="EMBL/GenBank/DDBJ databases">
        <title>ACT-28, a chromosomally-encoded AmpC with carbapenemase activity from Enterobacter kobei.</title>
        <authorList>
            <person name="Jousset A.B."/>
            <person name="Oueslati S."/>
            <person name="Bernabeu S."/>
            <person name="Takissian J."/>
            <person name="Creton E."/>
            <person name="Vogel A."/>
            <person name="Cotellon G."/>
            <person name="Bonnin R.A."/>
            <person name="Dortet L."/>
            <person name="Naas T."/>
        </authorList>
    </citation>
    <scope>NUCLEOTIDE SEQUENCE [LARGE SCALE GENOMIC DNA]</scope>
    <source>
        <strain evidence="2 3">99B3</strain>
    </source>
</reference>
<dbReference type="AlphaFoldDB" id="A0A330GBQ6"/>
<dbReference type="PROSITE" id="PS51257">
    <property type="entry name" value="PROKAR_LIPOPROTEIN"/>
    <property type="match status" value="1"/>
</dbReference>
<dbReference type="EMBL" id="QMDH01000069">
    <property type="protein sequence ID" value="RAZ62018.1"/>
    <property type="molecule type" value="Genomic_DNA"/>
</dbReference>
<comment type="caution">
    <text evidence="2">The sequence shown here is derived from an EMBL/GenBank/DDBJ whole genome shotgun (WGS) entry which is preliminary data.</text>
</comment>
<dbReference type="GO" id="GO:0009289">
    <property type="term" value="C:pilus"/>
    <property type="evidence" value="ECO:0007669"/>
    <property type="project" value="InterPro"/>
</dbReference>
<name>A0A330GBQ6_ENTCL</name>
<proteinExistence type="predicted"/>
<protein>
    <recommendedName>
        <fullName evidence="4">Adhesin</fullName>
    </recommendedName>
</protein>
<organism evidence="2 3">
    <name type="scientific">Enterobacter cloacae</name>
    <dbReference type="NCBI Taxonomy" id="550"/>
    <lineage>
        <taxon>Bacteria</taxon>
        <taxon>Pseudomonadati</taxon>
        <taxon>Pseudomonadota</taxon>
        <taxon>Gammaproteobacteria</taxon>
        <taxon>Enterobacterales</taxon>
        <taxon>Enterobacteriaceae</taxon>
        <taxon>Enterobacter</taxon>
        <taxon>Enterobacter cloacae complex</taxon>
    </lineage>
</organism>
<sequence>MIKKISLLTLMIATFYSGVASCAPVNWIQPNLITDVGTNTSPGIHILSLSPRIYTTEWGVKTETVFRNIGYFIMLRSESGARWQFLDNAYQSALKLNVESDPLFPGKPTFVSAVNDLKKKSGIYSNVTSIAGVVISYCVGFGYSSYKEQSNITSDGRPKRIDGTDYNFNDSDMSCGRIIPNYIPCKAQASTLDLKFGTISLTDFNTAKANTTLTINCVGVAGAGNTTISSLAYKLKMRSNSIKLDNGTEAFIYIEGRKITATEYYGIRNTTQKNNLEISATLSGTPTKTGAFKGSGYLVMEFL</sequence>
<dbReference type="GO" id="GO:0007155">
    <property type="term" value="P:cell adhesion"/>
    <property type="evidence" value="ECO:0007669"/>
    <property type="project" value="InterPro"/>
</dbReference>